<feature type="compositionally biased region" description="Gly residues" evidence="1">
    <location>
        <begin position="45"/>
        <end position="54"/>
    </location>
</feature>
<protein>
    <submittedName>
        <fullName evidence="2">Uncharacterized protein</fullName>
    </submittedName>
</protein>
<feature type="region of interest" description="Disordered" evidence="1">
    <location>
        <begin position="125"/>
        <end position="149"/>
    </location>
</feature>
<feature type="compositionally biased region" description="Basic residues" evidence="1">
    <location>
        <begin position="126"/>
        <end position="139"/>
    </location>
</feature>
<feature type="region of interest" description="Disordered" evidence="1">
    <location>
        <begin position="1"/>
        <end position="21"/>
    </location>
</feature>
<accession>A0A6J5L960</accession>
<proteinExistence type="predicted"/>
<reference evidence="2" key="1">
    <citation type="submission" date="2020-04" db="EMBL/GenBank/DDBJ databases">
        <authorList>
            <person name="Chiriac C."/>
            <person name="Salcher M."/>
            <person name="Ghai R."/>
            <person name="Kavagutti S V."/>
        </authorList>
    </citation>
    <scope>NUCLEOTIDE SEQUENCE</scope>
</reference>
<evidence type="ECO:0000313" key="2">
    <source>
        <dbReference type="EMBL" id="CAB4129776.1"/>
    </source>
</evidence>
<name>A0A6J5L960_9CAUD</name>
<organism evidence="2">
    <name type="scientific">uncultured Caudovirales phage</name>
    <dbReference type="NCBI Taxonomy" id="2100421"/>
    <lineage>
        <taxon>Viruses</taxon>
        <taxon>Duplodnaviria</taxon>
        <taxon>Heunggongvirae</taxon>
        <taxon>Uroviricota</taxon>
        <taxon>Caudoviricetes</taxon>
        <taxon>Peduoviridae</taxon>
        <taxon>Maltschvirus</taxon>
        <taxon>Maltschvirus maltsch</taxon>
    </lineage>
</organism>
<feature type="region of interest" description="Disordered" evidence="1">
    <location>
        <begin position="36"/>
        <end position="64"/>
    </location>
</feature>
<evidence type="ECO:0000256" key="1">
    <source>
        <dbReference type="SAM" id="MobiDB-lite"/>
    </source>
</evidence>
<feature type="region of interest" description="Disordered" evidence="1">
    <location>
        <begin position="165"/>
        <end position="184"/>
    </location>
</feature>
<feature type="compositionally biased region" description="Polar residues" evidence="1">
    <location>
        <begin position="169"/>
        <end position="184"/>
    </location>
</feature>
<dbReference type="EMBL" id="LR796236">
    <property type="protein sequence ID" value="CAB4129776.1"/>
    <property type="molecule type" value="Genomic_DNA"/>
</dbReference>
<feature type="compositionally biased region" description="Polar residues" evidence="1">
    <location>
        <begin position="1"/>
        <end position="15"/>
    </location>
</feature>
<sequence length="184" mass="19476">MAENIESSMTKSTADSADKGFTRNLVGNLFPALMIRGKSENSGGTSNGGNGSRGGRQFAAQSEAYKNDLNSHLDYLKGVNEIGQGDRTHAAETLKDLAEHGHIISEGAANNKFTRDEAAKNNAVTRNRKPVATRTRKKPTAREVAAKKTSNQVSAAATYINPNAKGAAQTKQNNAAASYVNPNA</sequence>
<gene>
    <name evidence="2" type="ORF">UFOVP115_117</name>
</gene>